<evidence type="ECO:0000313" key="1">
    <source>
        <dbReference type="EMBL" id="QHT11734.1"/>
    </source>
</evidence>
<name>A0A6C0D6H9_9ZZZZ</name>
<dbReference type="EMBL" id="MN739536">
    <property type="protein sequence ID" value="QHT11734.1"/>
    <property type="molecule type" value="Genomic_DNA"/>
</dbReference>
<reference evidence="1" key="1">
    <citation type="journal article" date="2020" name="Nature">
        <title>Giant virus diversity and host interactions through global metagenomics.</title>
        <authorList>
            <person name="Schulz F."/>
            <person name="Roux S."/>
            <person name="Paez-Espino D."/>
            <person name="Jungbluth S."/>
            <person name="Walsh D.A."/>
            <person name="Denef V.J."/>
            <person name="McMahon K.D."/>
            <person name="Konstantinidis K.T."/>
            <person name="Eloe-Fadrosh E.A."/>
            <person name="Kyrpides N.C."/>
            <person name="Woyke T."/>
        </authorList>
    </citation>
    <scope>NUCLEOTIDE SEQUENCE</scope>
    <source>
        <strain evidence="1">GVMAG-M-3300023174-116</strain>
    </source>
</reference>
<dbReference type="AlphaFoldDB" id="A0A6C0D6H9"/>
<sequence>MCIAQPIYIFLNNFKISLTTNNILVFERLQKQFINNIQVHRASYL</sequence>
<proteinExistence type="predicted"/>
<organism evidence="1">
    <name type="scientific">viral metagenome</name>
    <dbReference type="NCBI Taxonomy" id="1070528"/>
    <lineage>
        <taxon>unclassified sequences</taxon>
        <taxon>metagenomes</taxon>
        <taxon>organismal metagenomes</taxon>
    </lineage>
</organism>
<accession>A0A6C0D6H9</accession>
<protein>
    <submittedName>
        <fullName evidence="1">Uncharacterized protein</fullName>
    </submittedName>
</protein>